<dbReference type="PROSITE" id="PS51892">
    <property type="entry name" value="SUBTILASE"/>
    <property type="match status" value="1"/>
</dbReference>
<comment type="similarity">
    <text evidence="1 3">Belongs to the peptidase S8 family.</text>
</comment>
<name>A0A8X8X7U8_SALSN</name>
<evidence type="ECO:0000313" key="5">
    <source>
        <dbReference type="EMBL" id="KAG6407694.1"/>
    </source>
</evidence>
<reference evidence="5" key="2">
    <citation type="submission" date="2020-08" db="EMBL/GenBank/DDBJ databases">
        <title>Plant Genome Project.</title>
        <authorList>
            <person name="Zhang R.-G."/>
        </authorList>
    </citation>
    <scope>NUCLEOTIDE SEQUENCE</scope>
    <source>
        <strain evidence="5">Huo1</strain>
        <tissue evidence="5">Leaf</tissue>
    </source>
</reference>
<dbReference type="Gene3D" id="3.40.50.200">
    <property type="entry name" value="Peptidase S8/S53 domain"/>
    <property type="match status" value="1"/>
</dbReference>
<organism evidence="5">
    <name type="scientific">Salvia splendens</name>
    <name type="common">Scarlet sage</name>
    <dbReference type="NCBI Taxonomy" id="180675"/>
    <lineage>
        <taxon>Eukaryota</taxon>
        <taxon>Viridiplantae</taxon>
        <taxon>Streptophyta</taxon>
        <taxon>Embryophyta</taxon>
        <taxon>Tracheophyta</taxon>
        <taxon>Spermatophyta</taxon>
        <taxon>Magnoliopsida</taxon>
        <taxon>eudicotyledons</taxon>
        <taxon>Gunneridae</taxon>
        <taxon>Pentapetalae</taxon>
        <taxon>asterids</taxon>
        <taxon>lamiids</taxon>
        <taxon>Lamiales</taxon>
        <taxon>Lamiaceae</taxon>
        <taxon>Nepetoideae</taxon>
        <taxon>Mentheae</taxon>
        <taxon>Salviinae</taxon>
        <taxon>Salvia</taxon>
        <taxon>Salvia subgen. Calosphace</taxon>
        <taxon>core Calosphace</taxon>
    </lineage>
</organism>
<comment type="caution">
    <text evidence="5">The sequence shown here is derived from an EMBL/GenBank/DDBJ whole genome shotgun (WGS) entry which is preliminary data.</text>
</comment>
<dbReference type="SUPFAM" id="SSF52743">
    <property type="entry name" value="Subtilisin-like"/>
    <property type="match status" value="1"/>
</dbReference>
<dbReference type="InterPro" id="IPR045051">
    <property type="entry name" value="SBT"/>
</dbReference>
<sequence>MILGTSMSFPHLSGVVALLKSAHPDWSLVAIKSAIMTTADQVNRRGKPINDQRLLPTDVFATGAGHVNPTKANDPGLIYDLRPDDYIPYLCELNFSNAQVGGAVVHHRVDCKRESSIHEAQLNHPSFSIKLGSTPQKYTRTVTNVGGAKSVGGEHLF</sequence>
<evidence type="ECO:0000256" key="2">
    <source>
        <dbReference type="ARBA" id="ARBA00022729"/>
    </source>
</evidence>
<dbReference type="AlphaFoldDB" id="A0A8X8X7U8"/>
<evidence type="ECO:0000256" key="3">
    <source>
        <dbReference type="PROSITE-ProRule" id="PRU01240"/>
    </source>
</evidence>
<evidence type="ECO:0000259" key="4">
    <source>
        <dbReference type="Pfam" id="PF00082"/>
    </source>
</evidence>
<dbReference type="InterPro" id="IPR000209">
    <property type="entry name" value="Peptidase_S8/S53_dom"/>
</dbReference>
<accession>A0A8X8X7U8</accession>
<dbReference type="InterPro" id="IPR036852">
    <property type="entry name" value="Peptidase_S8/S53_dom_sf"/>
</dbReference>
<evidence type="ECO:0000256" key="1">
    <source>
        <dbReference type="ARBA" id="ARBA00011073"/>
    </source>
</evidence>
<dbReference type="Gene3D" id="2.60.40.2310">
    <property type="match status" value="1"/>
</dbReference>
<dbReference type="Proteomes" id="UP000298416">
    <property type="component" value="Unassembled WGS sequence"/>
</dbReference>
<keyword evidence="6" id="KW-1185">Reference proteome</keyword>
<dbReference type="GO" id="GO:0004252">
    <property type="term" value="F:serine-type endopeptidase activity"/>
    <property type="evidence" value="ECO:0007669"/>
    <property type="project" value="InterPro"/>
</dbReference>
<reference evidence="5" key="1">
    <citation type="submission" date="2018-01" db="EMBL/GenBank/DDBJ databases">
        <authorList>
            <person name="Mao J.F."/>
        </authorList>
    </citation>
    <scope>NUCLEOTIDE SEQUENCE</scope>
    <source>
        <strain evidence="5">Huo1</strain>
        <tissue evidence="5">Leaf</tissue>
    </source>
</reference>
<feature type="domain" description="Peptidase S8/S53" evidence="4">
    <location>
        <begin position="4"/>
        <end position="42"/>
    </location>
</feature>
<dbReference type="GO" id="GO:0006508">
    <property type="term" value="P:proteolysis"/>
    <property type="evidence" value="ECO:0007669"/>
    <property type="project" value="InterPro"/>
</dbReference>
<proteinExistence type="inferred from homology"/>
<keyword evidence="2" id="KW-0732">Signal</keyword>
<dbReference type="EMBL" id="PNBA02000011">
    <property type="protein sequence ID" value="KAG6407694.1"/>
    <property type="molecule type" value="Genomic_DNA"/>
</dbReference>
<dbReference type="PANTHER" id="PTHR10795">
    <property type="entry name" value="PROPROTEIN CONVERTASE SUBTILISIN/KEXIN"/>
    <property type="match status" value="1"/>
</dbReference>
<dbReference type="Pfam" id="PF00082">
    <property type="entry name" value="Peptidase_S8"/>
    <property type="match status" value="1"/>
</dbReference>
<gene>
    <name evidence="5" type="ORF">SASPL_130691</name>
</gene>
<evidence type="ECO:0000313" key="6">
    <source>
        <dbReference type="Proteomes" id="UP000298416"/>
    </source>
</evidence>
<comment type="caution">
    <text evidence="3">Lacks conserved residue(s) required for the propagation of feature annotation.</text>
</comment>
<protein>
    <recommendedName>
        <fullName evidence="4">Peptidase S8/S53 domain-containing protein</fullName>
    </recommendedName>
</protein>